<comment type="caution">
    <text evidence="6">The sequence shown here is derived from an EMBL/GenBank/DDBJ whole genome shotgun (WGS) entry which is preliminary data.</text>
</comment>
<dbReference type="SUPFAM" id="SSF55920">
    <property type="entry name" value="Creatinase/aminopeptidase"/>
    <property type="match status" value="1"/>
</dbReference>
<dbReference type="InterPro" id="IPR000994">
    <property type="entry name" value="Pept_M24"/>
</dbReference>
<gene>
    <name evidence="6" type="ORF">HNR32_001130</name>
</gene>
<feature type="domain" description="Peptidase M24" evidence="4">
    <location>
        <begin position="135"/>
        <end position="339"/>
    </location>
</feature>
<keyword evidence="7" id="KW-1185">Reference proteome</keyword>
<dbReference type="InterPro" id="IPR029149">
    <property type="entry name" value="Creatin/AminoP/Spt16_N"/>
</dbReference>
<keyword evidence="1 3" id="KW-0479">Metal-binding</keyword>
<dbReference type="Gene3D" id="3.40.350.10">
    <property type="entry name" value="Creatinase/prolidase N-terminal domain"/>
    <property type="match status" value="1"/>
</dbReference>
<dbReference type="EMBL" id="JACHFH010000011">
    <property type="protein sequence ID" value="MBB5335986.1"/>
    <property type="molecule type" value="Genomic_DNA"/>
</dbReference>
<dbReference type="InterPro" id="IPR050659">
    <property type="entry name" value="Peptidase_M24B"/>
</dbReference>
<dbReference type="AlphaFoldDB" id="A0A840UFV7"/>
<dbReference type="PANTHER" id="PTHR46112:SF3">
    <property type="entry name" value="AMINOPEPTIDASE YPDF"/>
    <property type="match status" value="1"/>
</dbReference>
<dbReference type="InterPro" id="IPR000587">
    <property type="entry name" value="Creatinase_N"/>
</dbReference>
<dbReference type="Pfam" id="PF01321">
    <property type="entry name" value="Creatinase_N"/>
    <property type="match status" value="1"/>
</dbReference>
<dbReference type="Gene3D" id="3.90.230.10">
    <property type="entry name" value="Creatinase/methionine aminopeptidase superfamily"/>
    <property type="match status" value="1"/>
</dbReference>
<dbReference type="Proteomes" id="UP000559117">
    <property type="component" value="Unassembled WGS sequence"/>
</dbReference>
<protein>
    <submittedName>
        <fullName evidence="6">Xaa-Pro aminopeptidase</fullName>
        <ecNumber evidence="6">3.4.11.9</ecNumber>
    </submittedName>
</protein>
<comment type="similarity">
    <text evidence="3">Belongs to the peptidase M24B family.</text>
</comment>
<dbReference type="GO" id="GO:0046872">
    <property type="term" value="F:metal ion binding"/>
    <property type="evidence" value="ECO:0007669"/>
    <property type="project" value="UniProtKB-KW"/>
</dbReference>
<proteinExistence type="inferred from homology"/>
<keyword evidence="6" id="KW-0031">Aminopeptidase</keyword>
<evidence type="ECO:0000259" key="5">
    <source>
        <dbReference type="Pfam" id="PF01321"/>
    </source>
</evidence>
<dbReference type="EC" id="3.4.11.9" evidence="6"/>
<dbReference type="CDD" id="cd01092">
    <property type="entry name" value="APP-like"/>
    <property type="match status" value="1"/>
</dbReference>
<dbReference type="SUPFAM" id="SSF53092">
    <property type="entry name" value="Creatinase/prolidase N-terminal domain"/>
    <property type="match status" value="1"/>
</dbReference>
<dbReference type="PANTHER" id="PTHR46112">
    <property type="entry name" value="AMINOPEPTIDASE"/>
    <property type="match status" value="1"/>
</dbReference>
<evidence type="ECO:0000313" key="6">
    <source>
        <dbReference type="EMBL" id="MBB5335986.1"/>
    </source>
</evidence>
<evidence type="ECO:0000256" key="2">
    <source>
        <dbReference type="ARBA" id="ARBA00022801"/>
    </source>
</evidence>
<accession>A0A840UFV7</accession>
<feature type="domain" description="Creatinase N-terminal" evidence="5">
    <location>
        <begin position="5"/>
        <end position="117"/>
    </location>
</feature>
<name>A0A840UFV7_9FIRM</name>
<dbReference type="PROSITE" id="PS00491">
    <property type="entry name" value="PROLINE_PEPTIDASE"/>
    <property type="match status" value="1"/>
</dbReference>
<dbReference type="Pfam" id="PF00557">
    <property type="entry name" value="Peptidase_M24"/>
    <property type="match status" value="1"/>
</dbReference>
<evidence type="ECO:0000259" key="4">
    <source>
        <dbReference type="Pfam" id="PF00557"/>
    </source>
</evidence>
<sequence length="355" mass="39333">MANDRLLRLRQFITENEAQAVLISKNENVHYFSGFYGDDSALVITMDKEYLLTDSRYTEQASAQSDFTIIEQKKGLLSKISETIENEHIKNLAFESNVLVYDSFKALQKMLPNVKFSAPISLDKLRVEKDAGEIELIKKAVAISDAAFNDILDFIKPGISEIAVAARLENTMRQLGSERPAFATIVASGKRGSLPHGVASEKLLLDGEFVTMDFGAVYKGYHSDITRTVCIGKASTQQKKLYDIVLKAHLMGIDSIEINKDGCSLDAPSRQYIKDMGYGDNYGHGLGHGVGLEIHELPRLSPMAQDIIFRPNMLVTVEPGIYIPDYGGLRIEDTVLVGEKGAIPLTKSRKELIEL</sequence>
<organism evidence="6 7">
    <name type="scientific">Pectinatus brassicae</name>
    <dbReference type="NCBI Taxonomy" id="862415"/>
    <lineage>
        <taxon>Bacteria</taxon>
        <taxon>Bacillati</taxon>
        <taxon>Bacillota</taxon>
        <taxon>Negativicutes</taxon>
        <taxon>Selenomonadales</taxon>
        <taxon>Selenomonadaceae</taxon>
        <taxon>Pectinatus</taxon>
    </lineage>
</organism>
<evidence type="ECO:0000256" key="3">
    <source>
        <dbReference type="RuleBase" id="RU000590"/>
    </source>
</evidence>
<keyword evidence="6" id="KW-0645">Protease</keyword>
<reference evidence="6 7" key="1">
    <citation type="submission" date="2020-08" db="EMBL/GenBank/DDBJ databases">
        <title>Genomic Encyclopedia of Type Strains, Phase IV (KMG-IV): sequencing the most valuable type-strain genomes for metagenomic binning, comparative biology and taxonomic classification.</title>
        <authorList>
            <person name="Goeker M."/>
        </authorList>
    </citation>
    <scope>NUCLEOTIDE SEQUENCE [LARGE SCALE GENOMIC DNA]</scope>
    <source>
        <strain evidence="6 7">DSM 24661</strain>
    </source>
</reference>
<dbReference type="InterPro" id="IPR001131">
    <property type="entry name" value="Peptidase_M24B_aminopep-P_CS"/>
</dbReference>
<evidence type="ECO:0000313" key="7">
    <source>
        <dbReference type="Proteomes" id="UP000559117"/>
    </source>
</evidence>
<evidence type="ECO:0000256" key="1">
    <source>
        <dbReference type="ARBA" id="ARBA00022723"/>
    </source>
</evidence>
<dbReference type="GO" id="GO:0004177">
    <property type="term" value="F:aminopeptidase activity"/>
    <property type="evidence" value="ECO:0007669"/>
    <property type="project" value="UniProtKB-KW"/>
</dbReference>
<keyword evidence="2 6" id="KW-0378">Hydrolase</keyword>
<dbReference type="InterPro" id="IPR036005">
    <property type="entry name" value="Creatinase/aminopeptidase-like"/>
</dbReference>